<dbReference type="InterPro" id="IPR012338">
    <property type="entry name" value="Beta-lactam/transpept-like"/>
</dbReference>
<feature type="domain" description="Beta-lactamase-related" evidence="3">
    <location>
        <begin position="158"/>
        <end position="440"/>
    </location>
</feature>
<name>A0A562QCJ1_9BACI</name>
<dbReference type="SUPFAM" id="SSF55383">
    <property type="entry name" value="Copper amine oxidase, domain N"/>
    <property type="match status" value="1"/>
</dbReference>
<dbReference type="InterPro" id="IPR001466">
    <property type="entry name" value="Beta-lactam-related"/>
</dbReference>
<feature type="domain" description="Copper amine oxidase-like N-terminal" evidence="4">
    <location>
        <begin position="36"/>
        <end position="141"/>
    </location>
</feature>
<comment type="caution">
    <text evidence="5">The sequence shown here is derived from an EMBL/GenBank/DDBJ whole genome shotgun (WGS) entry which is preliminary data.</text>
</comment>
<evidence type="ECO:0000256" key="1">
    <source>
        <dbReference type="ARBA" id="ARBA00004370"/>
    </source>
</evidence>
<dbReference type="Gene3D" id="3.30.457.10">
    <property type="entry name" value="Copper amine oxidase-like, N-terminal domain"/>
    <property type="match status" value="1"/>
</dbReference>
<dbReference type="AlphaFoldDB" id="A0A562QCJ1"/>
<sequence>MRNVKKLASFMLFFFFFFLSLFEGHASASSTPAVFLDTKKLTFNVAPTIEKGVTYIEFRSLCTSLGYKVQWNQSNKEATCLGNNERLAYSFNTSFYIHNGIVHPLQAKPLMIKNRTMIPMRETAQLLNYQVIWLGTTKDIILMNSGASLDIKSRIAEQFLDRLEQTKQFNGVALVAKDNDLLFADGYGFADQQAGRMNTPDTKFAIASITKGLTGISILQLEEQNKLKLTDTVDRFYPHLPYAKQVTIQQLLTHTAGFPWEKTGDFKDIKLIYQPGTSQRYSNAGYMLLGKIIEKVSGLPYEQYVNKNIFSVIDMEHSGFDIASTSLASRARGYNIQHNRLVEVTRDFSLRGASGGLYSSAEDLYRLDQALHTEQLLSKETTNKMLRPHYGSWGYGWQVFPTSSGLITQLAGSTTGFTSYIRRNEAQGNTLILLSNHANRNLGSIGRDIERIVN</sequence>
<keyword evidence="2" id="KW-0472">Membrane</keyword>
<keyword evidence="6" id="KW-1185">Reference proteome</keyword>
<accession>A0A562QCJ1</accession>
<dbReference type="Proteomes" id="UP000315711">
    <property type="component" value="Unassembled WGS sequence"/>
</dbReference>
<evidence type="ECO:0000256" key="2">
    <source>
        <dbReference type="ARBA" id="ARBA00023136"/>
    </source>
</evidence>
<dbReference type="SUPFAM" id="SSF56601">
    <property type="entry name" value="beta-lactamase/transpeptidase-like"/>
    <property type="match status" value="1"/>
</dbReference>
<dbReference type="PANTHER" id="PTHR46825:SF11">
    <property type="entry name" value="PENICILLIN-BINDING PROTEIN 4"/>
    <property type="match status" value="1"/>
</dbReference>
<organism evidence="5 6">
    <name type="scientific">Halalkalibacter nanhaiisediminis</name>
    <dbReference type="NCBI Taxonomy" id="688079"/>
    <lineage>
        <taxon>Bacteria</taxon>
        <taxon>Bacillati</taxon>
        <taxon>Bacillota</taxon>
        <taxon>Bacilli</taxon>
        <taxon>Bacillales</taxon>
        <taxon>Bacillaceae</taxon>
        <taxon>Halalkalibacter</taxon>
    </lineage>
</organism>
<dbReference type="Pfam" id="PF07833">
    <property type="entry name" value="Cu_amine_oxidN1"/>
    <property type="match status" value="1"/>
</dbReference>
<proteinExistence type="predicted"/>
<dbReference type="RefSeq" id="WP_144451264.1">
    <property type="nucleotide sequence ID" value="NZ_VLKZ01000009.1"/>
</dbReference>
<evidence type="ECO:0000313" key="5">
    <source>
        <dbReference type="EMBL" id="TWI54472.1"/>
    </source>
</evidence>
<dbReference type="Pfam" id="PF00144">
    <property type="entry name" value="Beta-lactamase"/>
    <property type="match status" value="1"/>
</dbReference>
<evidence type="ECO:0000259" key="3">
    <source>
        <dbReference type="Pfam" id="PF00144"/>
    </source>
</evidence>
<dbReference type="PANTHER" id="PTHR46825">
    <property type="entry name" value="D-ALANYL-D-ALANINE-CARBOXYPEPTIDASE/ENDOPEPTIDASE AMPH"/>
    <property type="match status" value="1"/>
</dbReference>
<reference evidence="5 6" key="1">
    <citation type="journal article" date="2015" name="Stand. Genomic Sci.">
        <title>Genomic Encyclopedia of Bacterial and Archaeal Type Strains, Phase III: the genomes of soil and plant-associated and newly described type strains.</title>
        <authorList>
            <person name="Whitman W.B."/>
            <person name="Woyke T."/>
            <person name="Klenk H.P."/>
            <person name="Zhou Y."/>
            <person name="Lilburn T.G."/>
            <person name="Beck B.J."/>
            <person name="De Vos P."/>
            <person name="Vandamme P."/>
            <person name="Eisen J.A."/>
            <person name="Garrity G."/>
            <person name="Hugenholtz P."/>
            <person name="Kyrpides N.C."/>
        </authorList>
    </citation>
    <scope>NUCLEOTIDE SEQUENCE [LARGE SCALE GENOMIC DNA]</scope>
    <source>
        <strain evidence="5 6">CGMCC 1.10116</strain>
    </source>
</reference>
<dbReference type="EMBL" id="VLKZ01000009">
    <property type="protein sequence ID" value="TWI54472.1"/>
    <property type="molecule type" value="Genomic_DNA"/>
</dbReference>
<comment type="subcellular location">
    <subcellularLocation>
        <location evidence="1">Membrane</location>
    </subcellularLocation>
</comment>
<dbReference type="OrthoDB" id="9803467at2"/>
<evidence type="ECO:0000313" key="6">
    <source>
        <dbReference type="Proteomes" id="UP000315711"/>
    </source>
</evidence>
<evidence type="ECO:0000259" key="4">
    <source>
        <dbReference type="Pfam" id="PF07833"/>
    </source>
</evidence>
<dbReference type="InterPro" id="IPR012854">
    <property type="entry name" value="Cu_amine_oxidase-like_N"/>
</dbReference>
<dbReference type="GO" id="GO:0016020">
    <property type="term" value="C:membrane"/>
    <property type="evidence" value="ECO:0007669"/>
    <property type="project" value="UniProtKB-SubCell"/>
</dbReference>
<gene>
    <name evidence="5" type="ORF">IQ10_03024</name>
</gene>
<dbReference type="InterPro" id="IPR036582">
    <property type="entry name" value="Mao_N_sf"/>
</dbReference>
<protein>
    <submittedName>
        <fullName evidence="5">CubicO group peptidase (Beta-lactamase class C family)</fullName>
    </submittedName>
</protein>
<dbReference type="InterPro" id="IPR050491">
    <property type="entry name" value="AmpC-like"/>
</dbReference>
<dbReference type="Gene3D" id="3.40.710.10">
    <property type="entry name" value="DD-peptidase/beta-lactamase superfamily"/>
    <property type="match status" value="1"/>
</dbReference>